<dbReference type="InterPro" id="IPR009057">
    <property type="entry name" value="Homeodomain-like_sf"/>
</dbReference>
<dbReference type="GO" id="GO:0001156">
    <property type="term" value="F:TFIIIC-class transcription factor complex binding"/>
    <property type="evidence" value="ECO:0007669"/>
    <property type="project" value="TreeGrafter"/>
</dbReference>
<evidence type="ECO:0000313" key="5">
    <source>
        <dbReference type="RefSeq" id="XP_030521987.1"/>
    </source>
</evidence>
<feature type="compositionally biased region" description="Basic residues" evidence="1">
    <location>
        <begin position="494"/>
        <end position="503"/>
    </location>
</feature>
<feature type="compositionally biased region" description="Basic and acidic residues" evidence="1">
    <location>
        <begin position="712"/>
        <end position="744"/>
    </location>
</feature>
<dbReference type="OrthoDB" id="272624at2759"/>
<feature type="region of interest" description="Disordered" evidence="1">
    <location>
        <begin position="418"/>
        <end position="517"/>
    </location>
</feature>
<evidence type="ECO:0000256" key="1">
    <source>
        <dbReference type="SAM" id="MobiDB-lite"/>
    </source>
</evidence>
<feature type="compositionally biased region" description="Polar residues" evidence="1">
    <location>
        <begin position="577"/>
        <end position="587"/>
    </location>
</feature>
<dbReference type="GO" id="GO:0070898">
    <property type="term" value="P:RNA polymerase III preinitiation complex assembly"/>
    <property type="evidence" value="ECO:0007669"/>
    <property type="project" value="TreeGrafter"/>
</dbReference>
<organism evidence="3 4">
    <name type="scientific">Rhodamnia argentea</name>
    <dbReference type="NCBI Taxonomy" id="178133"/>
    <lineage>
        <taxon>Eukaryota</taxon>
        <taxon>Viridiplantae</taxon>
        <taxon>Streptophyta</taxon>
        <taxon>Embryophyta</taxon>
        <taxon>Tracheophyta</taxon>
        <taxon>Spermatophyta</taxon>
        <taxon>Magnoliopsida</taxon>
        <taxon>eudicotyledons</taxon>
        <taxon>Gunneridae</taxon>
        <taxon>Pentapetalae</taxon>
        <taxon>rosids</taxon>
        <taxon>malvids</taxon>
        <taxon>Myrtales</taxon>
        <taxon>Myrtaceae</taxon>
        <taxon>Myrtoideae</taxon>
        <taxon>Myrteae</taxon>
        <taxon>Australasian group</taxon>
        <taxon>Rhodamnia</taxon>
    </lineage>
</organism>
<dbReference type="PANTHER" id="PTHR22929">
    <property type="entry name" value="RNA POLYMERASE III TRANSCRIPTION INITIATION FACTOR B"/>
    <property type="match status" value="1"/>
</dbReference>
<feature type="compositionally biased region" description="Polar residues" evidence="1">
    <location>
        <begin position="352"/>
        <end position="362"/>
    </location>
</feature>
<dbReference type="KEGG" id="rarg:115735072"/>
<feature type="compositionally biased region" description="Basic and acidic residues" evidence="1">
    <location>
        <begin position="462"/>
        <end position="493"/>
    </location>
</feature>
<feature type="compositionally biased region" description="Polar residues" evidence="1">
    <location>
        <begin position="426"/>
        <end position="440"/>
    </location>
</feature>
<feature type="compositionally biased region" description="Polar residues" evidence="1">
    <location>
        <begin position="51"/>
        <end position="66"/>
    </location>
</feature>
<keyword evidence="3" id="KW-1185">Reference proteome</keyword>
<name>A0A8B8NHN3_9MYRT</name>
<dbReference type="InterPro" id="IPR001005">
    <property type="entry name" value="SANT/Myb"/>
</dbReference>
<feature type="domain" description="Myb-like" evidence="2">
    <location>
        <begin position="604"/>
        <end position="652"/>
    </location>
</feature>
<sequence>MDPFEDIFPLPAVKKGTAAGKFQPKGRPALRKPTCSSGTSILPGKDEKQAISPSTAMSDMTKSSENVGPKDDRLTDPNASPLVSLDSFAKMGPRSSESSQLAVDHMGLMSSSSELVVQQEVGISDALPSDVVVPNQNVEDSFVFEEFNGEMDAGMDDDLISNILPRPLATSERTAILPSRDINGARDSDLPASNYLESIEASISDVAQPHIHSSFCEKETQDMAMDGGDAASVSGDCCIDKDRSETEKAETFPDVQTTDGSCERITASGIGRPEGEDLLETELPSGVGKPTFCITNSEVEPGDLPRDLVLCETHLDQGSAPASIPDDIFDYSSIRLEDSTFRNPTVHEPSHSDTLISANTMDVSDMPGDLSHHHKETWAASEIHLMQDKSCMSNTMSEHNKSSRQLRKRPTPCQLVDASDDEVHSDSNNSAEAQTHSPSNGDELCDSEEYRTRNSSQKSTPRKSERPLAKKQKEERKKEGNKDSEKSTGEPRKKFSHSTRRGKRCVDKVLLQTPEDEIDYRKLRIRDLILLAEHKERLTVKKAKPSKANSNNQSADKSTQGDASHKDGERFPAEQGKGSTNEASTTAEPAPLLFNYQSFMEKTPRTRWSKQDTELFYEGIRQFGTDLSMIKELFPKLTRQQIKLKFKKEERQNRLGLSEALASRAKDHSHFELVIERLQAAAQAGKESSIDVSASMMAEEEDGESSPETNEEAEKPAEKPDKDTEIGDEDGKGDAEVHDSSKSDDSDDDLFNCLSSYKSEF</sequence>
<dbReference type="Gene3D" id="1.20.58.1880">
    <property type="match status" value="1"/>
</dbReference>
<dbReference type="SUPFAM" id="SSF46689">
    <property type="entry name" value="Homeodomain-like"/>
    <property type="match status" value="1"/>
</dbReference>
<dbReference type="Proteomes" id="UP000827889">
    <property type="component" value="Chromosome 10"/>
</dbReference>
<feature type="region of interest" description="Disordered" evidence="1">
    <location>
        <begin position="540"/>
        <end position="587"/>
    </location>
</feature>
<reference evidence="4 5" key="1">
    <citation type="submission" date="2025-04" db="UniProtKB">
        <authorList>
            <consortium name="RefSeq"/>
        </authorList>
    </citation>
    <scope>IDENTIFICATION</scope>
    <source>
        <tissue evidence="6">Leaf</tissue>
    </source>
</reference>
<dbReference type="RefSeq" id="XP_048127001.1">
    <property type="nucleotide sequence ID" value="XM_048271044.1"/>
</dbReference>
<dbReference type="AlphaFoldDB" id="A0A8B8NHN3"/>
<evidence type="ECO:0000313" key="4">
    <source>
        <dbReference type="RefSeq" id="XP_030521986.1"/>
    </source>
</evidence>
<evidence type="ECO:0000313" key="3">
    <source>
        <dbReference type="Proteomes" id="UP000827889"/>
    </source>
</evidence>
<feature type="compositionally biased region" description="Basic and acidic residues" evidence="1">
    <location>
        <begin position="563"/>
        <end position="572"/>
    </location>
</feature>
<protein>
    <submittedName>
        <fullName evidence="4 5">Uncharacterized protein LOC115735072 isoform X1</fullName>
    </submittedName>
</protein>
<dbReference type="InterPro" id="IPR039467">
    <property type="entry name" value="TFIIIB_B''_Myb"/>
</dbReference>
<dbReference type="RefSeq" id="XP_030521987.1">
    <property type="nucleotide sequence ID" value="XM_030666127.1"/>
</dbReference>
<feature type="region of interest" description="Disordered" evidence="1">
    <location>
        <begin position="342"/>
        <end position="374"/>
    </location>
</feature>
<feature type="compositionally biased region" description="Low complexity" evidence="1">
    <location>
        <begin position="546"/>
        <end position="555"/>
    </location>
</feature>
<dbReference type="RefSeq" id="XP_030521986.1">
    <property type="nucleotide sequence ID" value="XM_030666126.1"/>
</dbReference>
<dbReference type="SMART" id="SM00717">
    <property type="entry name" value="SANT"/>
    <property type="match status" value="1"/>
</dbReference>
<gene>
    <name evidence="4 5 6" type="primary">LOC115735072</name>
</gene>
<evidence type="ECO:0000259" key="2">
    <source>
        <dbReference type="SMART" id="SM00717"/>
    </source>
</evidence>
<proteinExistence type="predicted"/>
<accession>A0A8B8NHN3</accession>
<feature type="compositionally biased region" description="Acidic residues" evidence="1">
    <location>
        <begin position="698"/>
        <end position="711"/>
    </location>
</feature>
<dbReference type="GeneID" id="115735072"/>
<dbReference type="CDD" id="cd00167">
    <property type="entry name" value="SANT"/>
    <property type="match status" value="1"/>
</dbReference>
<feature type="region of interest" description="Disordered" evidence="1">
    <location>
        <begin position="17"/>
        <end position="84"/>
    </location>
</feature>
<evidence type="ECO:0000313" key="6">
    <source>
        <dbReference type="RefSeq" id="XP_048127001.1"/>
    </source>
</evidence>
<dbReference type="GO" id="GO:0000126">
    <property type="term" value="C:transcription factor TFIIIB complex"/>
    <property type="evidence" value="ECO:0007669"/>
    <property type="project" value="TreeGrafter"/>
</dbReference>
<dbReference type="Pfam" id="PF15963">
    <property type="entry name" value="Myb_DNA-bind_7"/>
    <property type="match status" value="1"/>
</dbReference>
<feature type="region of interest" description="Disordered" evidence="1">
    <location>
        <begin position="684"/>
        <end position="761"/>
    </location>
</feature>
<dbReference type="PANTHER" id="PTHR22929:SF0">
    <property type="entry name" value="TRANSCRIPTION FACTOR TFIIIB COMPONENT B'' HOMOLOG"/>
    <property type="match status" value="1"/>
</dbReference>